<reference evidence="1" key="2">
    <citation type="journal article" date="2021" name="PeerJ">
        <title>Extensive microbial diversity within the chicken gut microbiome revealed by metagenomics and culture.</title>
        <authorList>
            <person name="Gilroy R."/>
            <person name="Ravi A."/>
            <person name="Getino M."/>
            <person name="Pursley I."/>
            <person name="Horton D.L."/>
            <person name="Alikhan N.F."/>
            <person name="Baker D."/>
            <person name="Gharbi K."/>
            <person name="Hall N."/>
            <person name="Watson M."/>
            <person name="Adriaenssens E.M."/>
            <person name="Foster-Nyarko E."/>
            <person name="Jarju S."/>
            <person name="Secka A."/>
            <person name="Antonio M."/>
            <person name="Oren A."/>
            <person name="Chaudhuri R.R."/>
            <person name="La Ragione R."/>
            <person name="Hildebrand F."/>
            <person name="Pallen M.J."/>
        </authorList>
    </citation>
    <scope>NUCLEOTIDE SEQUENCE</scope>
    <source>
        <strain evidence="1">6276</strain>
    </source>
</reference>
<gene>
    <name evidence="1" type="ORF">IAC10_05955</name>
</gene>
<protein>
    <submittedName>
        <fullName evidence="1">DUF4037 domain-containing protein</fullName>
    </submittedName>
</protein>
<dbReference type="AlphaFoldDB" id="A0A9D1EZA8"/>
<reference evidence="1" key="1">
    <citation type="submission" date="2020-10" db="EMBL/GenBank/DDBJ databases">
        <authorList>
            <person name="Gilroy R."/>
        </authorList>
    </citation>
    <scope>NUCLEOTIDE SEQUENCE</scope>
    <source>
        <strain evidence="1">6276</strain>
    </source>
</reference>
<name>A0A9D1EZA8_9BACT</name>
<dbReference type="InterPro" id="IPR043519">
    <property type="entry name" value="NT_sf"/>
</dbReference>
<dbReference type="SUPFAM" id="SSF81301">
    <property type="entry name" value="Nucleotidyltransferase"/>
    <property type="match status" value="1"/>
</dbReference>
<comment type="caution">
    <text evidence="1">The sequence shown here is derived from an EMBL/GenBank/DDBJ whole genome shotgun (WGS) entry which is preliminary data.</text>
</comment>
<sequence>MILNDIAAEFSKLNSVNSVVLSGSKTSLINDDMSDYDVYVYSSESIPLEIREDIIKKFTDKYTIGNTFFEDGDELSVSKPKIYIDIMYRNLDWAYKEMNWVWSKHNARLGYTTAFIHNLKTSKILYDRNYEFERIIDELKLPYPEELKQSIIDKNYPMLRTLEGAPYYKQVELAVKRDDLVSQNHRTAALLASYFDILFAYNLQTHPGEKKLIQYAKKYCKHLPKDFEDDVSTVIKSVGSPQILQALTKLLDELDVFLGK</sequence>
<accession>A0A9D1EZA8</accession>
<dbReference type="Proteomes" id="UP000823928">
    <property type="component" value="Unassembled WGS sequence"/>
</dbReference>
<evidence type="ECO:0000313" key="2">
    <source>
        <dbReference type="Proteomes" id="UP000823928"/>
    </source>
</evidence>
<dbReference type="EMBL" id="DVIU01000120">
    <property type="protein sequence ID" value="HIS36157.1"/>
    <property type="molecule type" value="Genomic_DNA"/>
</dbReference>
<proteinExistence type="predicted"/>
<organism evidence="1 2">
    <name type="scientific">Candidatus Scatousia excrementigallinarum</name>
    <dbReference type="NCBI Taxonomy" id="2840935"/>
    <lineage>
        <taxon>Bacteria</taxon>
        <taxon>Candidatus Scatousia</taxon>
    </lineage>
</organism>
<evidence type="ECO:0000313" key="1">
    <source>
        <dbReference type="EMBL" id="HIS36157.1"/>
    </source>
</evidence>